<comment type="caution">
    <text evidence="2">The sequence shown here is derived from an EMBL/GenBank/DDBJ whole genome shotgun (WGS) entry which is preliminary data.</text>
</comment>
<evidence type="ECO:0000313" key="2">
    <source>
        <dbReference type="EMBL" id="CAH2266253.1"/>
    </source>
</evidence>
<dbReference type="EMBL" id="CAKXAJ010026304">
    <property type="protein sequence ID" value="CAH2266253.1"/>
    <property type="molecule type" value="Genomic_DNA"/>
</dbReference>
<dbReference type="InterPro" id="IPR036865">
    <property type="entry name" value="CRAL-TRIO_dom_sf"/>
</dbReference>
<organism evidence="2 3">
    <name type="scientific">Pararge aegeria aegeria</name>
    <dbReference type="NCBI Taxonomy" id="348720"/>
    <lineage>
        <taxon>Eukaryota</taxon>
        <taxon>Metazoa</taxon>
        <taxon>Ecdysozoa</taxon>
        <taxon>Arthropoda</taxon>
        <taxon>Hexapoda</taxon>
        <taxon>Insecta</taxon>
        <taxon>Pterygota</taxon>
        <taxon>Neoptera</taxon>
        <taxon>Endopterygota</taxon>
        <taxon>Lepidoptera</taxon>
        <taxon>Glossata</taxon>
        <taxon>Ditrysia</taxon>
        <taxon>Papilionoidea</taxon>
        <taxon>Nymphalidae</taxon>
        <taxon>Satyrinae</taxon>
        <taxon>Satyrini</taxon>
        <taxon>Parargina</taxon>
        <taxon>Pararge</taxon>
    </lineage>
</organism>
<evidence type="ECO:0000259" key="1">
    <source>
        <dbReference type="PROSITE" id="PS50191"/>
    </source>
</evidence>
<dbReference type="Proteomes" id="UP000838756">
    <property type="component" value="Unassembled WGS sequence"/>
</dbReference>
<dbReference type="SUPFAM" id="SSF52087">
    <property type="entry name" value="CRAL/TRIO domain"/>
    <property type="match status" value="1"/>
</dbReference>
<dbReference type="SUPFAM" id="SSF46938">
    <property type="entry name" value="CRAL/TRIO N-terminal domain"/>
    <property type="match status" value="1"/>
</dbReference>
<accession>A0A8S4SD82</accession>
<dbReference type="GO" id="GO:0016020">
    <property type="term" value="C:membrane"/>
    <property type="evidence" value="ECO:0007669"/>
    <property type="project" value="TreeGrafter"/>
</dbReference>
<name>A0A8S4SD82_9NEOP</name>
<sequence length="318" mass="37431">MENWHYPSLINQRLNMHTGVVQPFPVEKEYEKNPEILRGDIQKLREWVKIQPHLPTKYLTDLDLIITYHCCDNSAEVTKQVLDLHYTLRTLFTELFKDRSPDQRIINTMNTTLFAPLPTPTVNGYRAIYCCLLKADARLFNFSDIIRTIMMVIDLWQLAEGTWPGFVIIIDMHLATLAHISKLDLMTLRHTLYFLQECMLVKLKEVHFINAPSFMDKLMMLLKPFMKKALMDIIRIHETDSQALYKYIPKKAFPKDLGGEYKTRTELRDELIRWVGENKQYYIEENKRRVDESLRPGGKKSVEDLFGIQGSFKKLDID</sequence>
<gene>
    <name evidence="2" type="primary">jg17818</name>
    <name evidence="2" type="ORF">PAEG_LOCUS25225</name>
</gene>
<dbReference type="CDD" id="cd00170">
    <property type="entry name" value="SEC14"/>
    <property type="match status" value="1"/>
</dbReference>
<evidence type="ECO:0000313" key="3">
    <source>
        <dbReference type="Proteomes" id="UP000838756"/>
    </source>
</evidence>
<dbReference type="PANTHER" id="PTHR10174">
    <property type="entry name" value="ALPHA-TOCOPHEROL TRANSFER PROTEIN-RELATED"/>
    <property type="match status" value="1"/>
</dbReference>
<proteinExistence type="predicted"/>
<dbReference type="Gene3D" id="3.40.525.10">
    <property type="entry name" value="CRAL-TRIO lipid binding domain"/>
    <property type="match status" value="1"/>
</dbReference>
<dbReference type="PROSITE" id="PS50191">
    <property type="entry name" value="CRAL_TRIO"/>
    <property type="match status" value="1"/>
</dbReference>
<dbReference type="InterPro" id="IPR036273">
    <property type="entry name" value="CRAL/TRIO_N_dom_sf"/>
</dbReference>
<protein>
    <submittedName>
        <fullName evidence="2">Jg17818 protein</fullName>
    </submittedName>
</protein>
<dbReference type="OrthoDB" id="6432525at2759"/>
<dbReference type="AlphaFoldDB" id="A0A8S4SD82"/>
<dbReference type="PANTHER" id="PTHR10174:SF213">
    <property type="entry name" value="CRAL-TRIO DOMAIN-CONTAINING PROTEIN"/>
    <property type="match status" value="1"/>
</dbReference>
<dbReference type="InterPro" id="IPR001251">
    <property type="entry name" value="CRAL-TRIO_dom"/>
</dbReference>
<dbReference type="SMART" id="SM00516">
    <property type="entry name" value="SEC14"/>
    <property type="match status" value="1"/>
</dbReference>
<keyword evidence="3" id="KW-1185">Reference proteome</keyword>
<feature type="domain" description="CRAL-TRIO" evidence="1">
    <location>
        <begin position="164"/>
        <end position="265"/>
    </location>
</feature>
<dbReference type="GO" id="GO:1902936">
    <property type="term" value="F:phosphatidylinositol bisphosphate binding"/>
    <property type="evidence" value="ECO:0007669"/>
    <property type="project" value="TreeGrafter"/>
</dbReference>
<dbReference type="Pfam" id="PF00650">
    <property type="entry name" value="CRAL_TRIO"/>
    <property type="match status" value="1"/>
</dbReference>
<reference evidence="2" key="1">
    <citation type="submission" date="2022-03" db="EMBL/GenBank/DDBJ databases">
        <authorList>
            <person name="Lindestad O."/>
        </authorList>
    </citation>
    <scope>NUCLEOTIDE SEQUENCE</scope>
</reference>